<gene>
    <name evidence="8" type="ORF">BCR34DRAFT_592864</name>
</gene>
<evidence type="ECO:0000256" key="3">
    <source>
        <dbReference type="ARBA" id="ARBA00022980"/>
    </source>
</evidence>
<dbReference type="Pfam" id="PF10501">
    <property type="entry name" value="Ribosomal_L50"/>
    <property type="match status" value="1"/>
</dbReference>
<dbReference type="GO" id="GO:0005739">
    <property type="term" value="C:mitochondrion"/>
    <property type="evidence" value="ECO:0007669"/>
    <property type="project" value="UniProtKB-SubCell"/>
</dbReference>
<dbReference type="EMBL" id="MCFA01000196">
    <property type="protein sequence ID" value="ORX99548.1"/>
    <property type="molecule type" value="Genomic_DNA"/>
</dbReference>
<protein>
    <recommendedName>
        <fullName evidence="6">Large ribosomal subunit protein mL50</fullName>
    </recommendedName>
</protein>
<evidence type="ECO:0000256" key="6">
    <source>
        <dbReference type="ARBA" id="ARBA00035183"/>
    </source>
</evidence>
<reference evidence="8 9" key="1">
    <citation type="submission" date="2016-07" db="EMBL/GenBank/DDBJ databases">
        <title>Pervasive Adenine N6-methylation of Active Genes in Fungi.</title>
        <authorList>
            <consortium name="DOE Joint Genome Institute"/>
            <person name="Mondo S.J."/>
            <person name="Dannebaum R.O."/>
            <person name="Kuo R.C."/>
            <person name="Labutti K."/>
            <person name="Haridas S."/>
            <person name="Kuo A."/>
            <person name="Salamov A."/>
            <person name="Ahrendt S.R."/>
            <person name="Lipzen A."/>
            <person name="Sullivan W."/>
            <person name="Andreopoulos W.B."/>
            <person name="Clum A."/>
            <person name="Lindquist E."/>
            <person name="Daum C."/>
            <person name="Ramamoorthy G.K."/>
            <person name="Gryganskyi A."/>
            <person name="Culley D."/>
            <person name="Magnuson J.K."/>
            <person name="James T.Y."/>
            <person name="O'Malley M.A."/>
            <person name="Stajich J.E."/>
            <person name="Spatafora J.W."/>
            <person name="Visel A."/>
            <person name="Grigoriev I.V."/>
        </authorList>
    </citation>
    <scope>NUCLEOTIDE SEQUENCE [LARGE SCALE GENOMIC DNA]</scope>
    <source>
        <strain evidence="8 9">CBS 115471</strain>
    </source>
</reference>
<keyword evidence="9" id="KW-1185">Reference proteome</keyword>
<dbReference type="Proteomes" id="UP000193144">
    <property type="component" value="Unassembled WGS sequence"/>
</dbReference>
<dbReference type="InterPro" id="IPR018305">
    <property type="entry name" value="Ribosomal_m50"/>
</dbReference>
<feature type="region of interest" description="Disordered" evidence="7">
    <location>
        <begin position="587"/>
        <end position="606"/>
    </location>
</feature>
<feature type="region of interest" description="Disordered" evidence="7">
    <location>
        <begin position="348"/>
        <end position="372"/>
    </location>
</feature>
<keyword evidence="3" id="KW-0689">Ribosomal protein</keyword>
<dbReference type="STRING" id="1231657.A0A1Y1YNJ2"/>
<evidence type="ECO:0000313" key="8">
    <source>
        <dbReference type="EMBL" id="ORX99548.1"/>
    </source>
</evidence>
<organism evidence="8 9">
    <name type="scientific">Clohesyomyces aquaticus</name>
    <dbReference type="NCBI Taxonomy" id="1231657"/>
    <lineage>
        <taxon>Eukaryota</taxon>
        <taxon>Fungi</taxon>
        <taxon>Dikarya</taxon>
        <taxon>Ascomycota</taxon>
        <taxon>Pezizomycotina</taxon>
        <taxon>Dothideomycetes</taxon>
        <taxon>Pleosporomycetidae</taxon>
        <taxon>Pleosporales</taxon>
        <taxon>Lindgomycetaceae</taxon>
        <taxon>Clohesyomyces</taxon>
    </lineage>
</organism>
<proteinExistence type="inferred from homology"/>
<dbReference type="GO" id="GO:1990904">
    <property type="term" value="C:ribonucleoprotein complex"/>
    <property type="evidence" value="ECO:0007669"/>
    <property type="project" value="UniProtKB-KW"/>
</dbReference>
<evidence type="ECO:0000256" key="7">
    <source>
        <dbReference type="SAM" id="MobiDB-lite"/>
    </source>
</evidence>
<evidence type="ECO:0000256" key="2">
    <source>
        <dbReference type="ARBA" id="ARBA00008860"/>
    </source>
</evidence>
<dbReference type="AlphaFoldDB" id="A0A1Y1YNJ2"/>
<comment type="subcellular location">
    <subcellularLocation>
        <location evidence="1">Mitochondrion</location>
    </subcellularLocation>
</comment>
<sequence>MRRISRPTRPIDSLLSSSSLSRPRIPSSPCRVALTPCCRLLPTAAFSTSPRHNGILDGKKDKRKDQAFIRKWQKRLLGDSEPIGSRVDPYDPSSPIRISAEELGEEQEVVGDSELGEDYEYEPASTWDTVDSEGNKGTLEIIGGELWQRKMQEWHIQERHLNYMTLKDEAERNQAIREWYREAKELKIPIESREEARRWLLAGIAEWSDEDAFAPGDKMTGEGPLYAAFRRAVVEVHMLSQNGYDPSKMAYPSLEDNVAAIDCVRLENTRNGTLRISYTESARREILRDILPAQEDPTKIDWTLAEVDSAQEVDEVPDDALEVVDEAVKMESSGKKAASAAAKPPIKAKPFDFMSNRPVPRTKPAVESPPPAAEVMETPTVVELEPVPSPAAELEASATASSEAVAAMQTAVRDTIERLAAQSITVQKPTDPEPAMTARQERELIEHTKLRDWNIKFAISKRLLQLTGHRMSDPFLGSSSTLGFLFAHLVATTSYPAKPLHEQIANSTPLTALPNVTIHAKRLTPLDKEKPLGRFKVIEYALRERGLPLYGSLDPTEDSVVKRKNPQSLWKDHIGLYKKFMKQAEEAREQIEREEREEEEEEEEWLRDIDERVEEGEIRPGTAEEAEAVAKEIGVKK</sequence>
<feature type="compositionally biased region" description="Low complexity" evidence="7">
    <location>
        <begin position="10"/>
        <end position="27"/>
    </location>
</feature>
<comment type="similarity">
    <text evidence="2">Belongs to the mitochondrion-specific ribosomal protein mL50 family.</text>
</comment>
<feature type="compositionally biased region" description="Acidic residues" evidence="7">
    <location>
        <begin position="595"/>
        <end position="605"/>
    </location>
</feature>
<keyword evidence="5" id="KW-0687">Ribonucleoprotein</keyword>
<evidence type="ECO:0000313" key="9">
    <source>
        <dbReference type="Proteomes" id="UP000193144"/>
    </source>
</evidence>
<evidence type="ECO:0000256" key="4">
    <source>
        <dbReference type="ARBA" id="ARBA00023128"/>
    </source>
</evidence>
<comment type="caution">
    <text evidence="8">The sequence shown here is derived from an EMBL/GenBank/DDBJ whole genome shotgun (WGS) entry which is preliminary data.</text>
</comment>
<name>A0A1Y1YNJ2_9PLEO</name>
<evidence type="ECO:0000256" key="5">
    <source>
        <dbReference type="ARBA" id="ARBA00023274"/>
    </source>
</evidence>
<evidence type="ECO:0000256" key="1">
    <source>
        <dbReference type="ARBA" id="ARBA00004173"/>
    </source>
</evidence>
<accession>A0A1Y1YNJ2</accession>
<feature type="region of interest" description="Disordered" evidence="7">
    <location>
        <begin position="1"/>
        <end position="27"/>
    </location>
</feature>
<keyword evidence="4" id="KW-0496">Mitochondrion</keyword>
<dbReference type="OrthoDB" id="6220758at2759"/>
<dbReference type="GO" id="GO:0005840">
    <property type="term" value="C:ribosome"/>
    <property type="evidence" value="ECO:0007669"/>
    <property type="project" value="UniProtKB-KW"/>
</dbReference>